<dbReference type="Gene3D" id="3.40.50.1820">
    <property type="entry name" value="alpha/beta hydrolase"/>
    <property type="match status" value="1"/>
</dbReference>
<dbReference type="PANTHER" id="PTHR46623">
    <property type="entry name" value="CARBOXYMETHYLENEBUTENOLIDASE-RELATED"/>
    <property type="match status" value="1"/>
</dbReference>
<proteinExistence type="predicted"/>
<dbReference type="Pfam" id="PF01738">
    <property type="entry name" value="DLH"/>
    <property type="match status" value="1"/>
</dbReference>
<evidence type="ECO:0000313" key="3">
    <source>
        <dbReference type="Proteomes" id="UP001161325"/>
    </source>
</evidence>
<gene>
    <name evidence="2" type="ORF">rosag_10660</name>
</gene>
<name>A0AA37V9L7_9BACT</name>
<dbReference type="EMBL" id="BRXS01000002">
    <property type="protein sequence ID" value="GLC24553.1"/>
    <property type="molecule type" value="Genomic_DNA"/>
</dbReference>
<dbReference type="SUPFAM" id="SSF53474">
    <property type="entry name" value="alpha/beta-Hydrolases"/>
    <property type="match status" value="1"/>
</dbReference>
<reference evidence="2" key="1">
    <citation type="submission" date="2022-08" db="EMBL/GenBank/DDBJ databases">
        <title>Draft genome sequencing of Roseisolibacter agri AW1220.</title>
        <authorList>
            <person name="Tobiishi Y."/>
            <person name="Tonouchi A."/>
        </authorList>
    </citation>
    <scope>NUCLEOTIDE SEQUENCE</scope>
    <source>
        <strain evidence="2">AW1220</strain>
    </source>
</reference>
<comment type="caution">
    <text evidence="2">The sequence shown here is derived from an EMBL/GenBank/DDBJ whole genome shotgun (WGS) entry which is preliminary data.</text>
</comment>
<accession>A0AA37V9L7</accession>
<keyword evidence="3" id="KW-1185">Reference proteome</keyword>
<sequence>MVRTPAGDSVRAWVVYPERATKAPVVLVVHEIFGISPWIRAVTDQLAAEGFIAIAPDLLTGKGVGGTADSADATAAVAAVRQLQQAEVQARLQAVAQYGMGLPAAEKRYGIVGFCWGGSTVFAHAATAPGLGAAVAYYGGVNTAQVDLTKAKAAVLGLYGENDARVNATIPAADSALKRAGVPWESVVYPGAGHGFLRQQDGQNGANMAATEKAWPKTIAWFRQHLEAR</sequence>
<dbReference type="InterPro" id="IPR029058">
    <property type="entry name" value="AB_hydrolase_fold"/>
</dbReference>
<dbReference type="InterPro" id="IPR051049">
    <property type="entry name" value="Dienelactone_hydrolase-like"/>
</dbReference>
<dbReference type="GO" id="GO:0016787">
    <property type="term" value="F:hydrolase activity"/>
    <property type="evidence" value="ECO:0007669"/>
    <property type="project" value="InterPro"/>
</dbReference>
<dbReference type="AlphaFoldDB" id="A0AA37V9L7"/>
<dbReference type="InterPro" id="IPR002925">
    <property type="entry name" value="Dienelactn_hydro"/>
</dbReference>
<evidence type="ECO:0000313" key="2">
    <source>
        <dbReference type="EMBL" id="GLC24553.1"/>
    </source>
</evidence>
<organism evidence="2 3">
    <name type="scientific">Roseisolibacter agri</name>
    <dbReference type="NCBI Taxonomy" id="2014610"/>
    <lineage>
        <taxon>Bacteria</taxon>
        <taxon>Pseudomonadati</taxon>
        <taxon>Gemmatimonadota</taxon>
        <taxon>Gemmatimonadia</taxon>
        <taxon>Gemmatimonadales</taxon>
        <taxon>Gemmatimonadaceae</taxon>
        <taxon>Roseisolibacter</taxon>
    </lineage>
</organism>
<feature type="domain" description="Dienelactone hydrolase" evidence="1">
    <location>
        <begin position="11"/>
        <end position="225"/>
    </location>
</feature>
<evidence type="ECO:0000259" key="1">
    <source>
        <dbReference type="Pfam" id="PF01738"/>
    </source>
</evidence>
<dbReference type="PANTHER" id="PTHR46623:SF6">
    <property type="entry name" value="ALPHA_BETA-HYDROLASES SUPERFAMILY PROTEIN"/>
    <property type="match status" value="1"/>
</dbReference>
<dbReference type="Proteomes" id="UP001161325">
    <property type="component" value="Unassembled WGS sequence"/>
</dbReference>
<protein>
    <recommendedName>
        <fullName evidence="1">Dienelactone hydrolase domain-containing protein</fullName>
    </recommendedName>
</protein>